<keyword evidence="1" id="KW-0808">Transferase</keyword>
<protein>
    <recommendedName>
        <fullName evidence="3">N-acetyltransferase domain-containing protein</fullName>
    </recommendedName>
</protein>
<dbReference type="CDD" id="cd04301">
    <property type="entry name" value="NAT_SF"/>
    <property type="match status" value="1"/>
</dbReference>
<dbReference type="SUPFAM" id="SSF55729">
    <property type="entry name" value="Acyl-CoA N-acyltransferases (Nat)"/>
    <property type="match status" value="1"/>
</dbReference>
<reference evidence="5" key="1">
    <citation type="journal article" date="2019" name="Int. J. Syst. Evol. Microbiol.">
        <title>The Global Catalogue of Microorganisms (GCM) 10K type strain sequencing project: providing services to taxonomists for standard genome sequencing and annotation.</title>
        <authorList>
            <consortium name="The Broad Institute Genomics Platform"/>
            <consortium name="The Broad Institute Genome Sequencing Center for Infectious Disease"/>
            <person name="Wu L."/>
            <person name="Ma J."/>
        </authorList>
    </citation>
    <scope>NUCLEOTIDE SEQUENCE [LARGE SCALE GENOMIC DNA]</scope>
    <source>
        <strain evidence="5">CGMCC 1.12769</strain>
    </source>
</reference>
<dbReference type="Pfam" id="PF13508">
    <property type="entry name" value="Acetyltransf_7"/>
    <property type="match status" value="1"/>
</dbReference>
<evidence type="ECO:0000256" key="2">
    <source>
        <dbReference type="ARBA" id="ARBA00023315"/>
    </source>
</evidence>
<evidence type="ECO:0000313" key="4">
    <source>
        <dbReference type="EMBL" id="GGH19415.1"/>
    </source>
</evidence>
<dbReference type="PROSITE" id="PS51186">
    <property type="entry name" value="GNAT"/>
    <property type="match status" value="1"/>
</dbReference>
<keyword evidence="2" id="KW-0012">Acyltransferase</keyword>
<dbReference type="PANTHER" id="PTHR43800">
    <property type="entry name" value="PEPTIDYL-LYSINE N-ACETYLTRANSFERASE YJAB"/>
    <property type="match status" value="1"/>
</dbReference>
<dbReference type="InterPro" id="IPR000182">
    <property type="entry name" value="GNAT_dom"/>
</dbReference>
<keyword evidence="5" id="KW-1185">Reference proteome</keyword>
<dbReference type="EMBL" id="BMFT01000001">
    <property type="protein sequence ID" value="GGH19415.1"/>
    <property type="molecule type" value="Genomic_DNA"/>
</dbReference>
<proteinExistence type="predicted"/>
<dbReference type="InterPro" id="IPR016181">
    <property type="entry name" value="Acyl_CoA_acyltransferase"/>
</dbReference>
<dbReference type="PANTHER" id="PTHR43800:SF1">
    <property type="entry name" value="PEPTIDYL-LYSINE N-ACETYLTRANSFERASE YJAB"/>
    <property type="match status" value="1"/>
</dbReference>
<dbReference type="RefSeq" id="WP_188537497.1">
    <property type="nucleotide sequence ID" value="NZ_BMFT01000001.1"/>
</dbReference>
<gene>
    <name evidence="4" type="ORF">GCM10008013_16080</name>
</gene>
<dbReference type="Gene3D" id="3.40.630.30">
    <property type="match status" value="1"/>
</dbReference>
<dbReference type="Proteomes" id="UP000659344">
    <property type="component" value="Unassembled WGS sequence"/>
</dbReference>
<accession>A0ABQ1YB03</accession>
<evidence type="ECO:0000313" key="5">
    <source>
        <dbReference type="Proteomes" id="UP000659344"/>
    </source>
</evidence>
<sequence length="167" mass="18806">MIRSCAIDGSEDVIIHSIINDAAQAYKGIIPQDRFSDPYMSMEHLKSEVADGVAFWGYEDEEGNLIGVMGVQDKGDVALIRHAYVRTNQRGKGIGSKLLAHLMDDGDKPLLIGTWASASWAISFYMRHGFKQVDQQEKEQLLRTYWSIPDRQIETSVVLCDPSWSTR</sequence>
<organism evidence="4 5">
    <name type="scientific">Paenibacillus segetis</name>
    <dbReference type="NCBI Taxonomy" id="1325360"/>
    <lineage>
        <taxon>Bacteria</taxon>
        <taxon>Bacillati</taxon>
        <taxon>Bacillota</taxon>
        <taxon>Bacilli</taxon>
        <taxon>Bacillales</taxon>
        <taxon>Paenibacillaceae</taxon>
        <taxon>Paenibacillus</taxon>
    </lineage>
</organism>
<name>A0ABQ1YB03_9BACL</name>
<comment type="caution">
    <text evidence="4">The sequence shown here is derived from an EMBL/GenBank/DDBJ whole genome shotgun (WGS) entry which is preliminary data.</text>
</comment>
<feature type="domain" description="N-acetyltransferase" evidence="3">
    <location>
        <begin position="13"/>
        <end position="151"/>
    </location>
</feature>
<evidence type="ECO:0000259" key="3">
    <source>
        <dbReference type="PROSITE" id="PS51186"/>
    </source>
</evidence>
<evidence type="ECO:0000256" key="1">
    <source>
        <dbReference type="ARBA" id="ARBA00022679"/>
    </source>
</evidence>